<dbReference type="RefSeq" id="WP_236736958.1">
    <property type="nucleotide sequence ID" value="NZ_FOCM01000002.1"/>
</dbReference>
<dbReference type="EMBL" id="FOCM01000002">
    <property type="protein sequence ID" value="SEM99224.1"/>
    <property type="molecule type" value="Genomic_DNA"/>
</dbReference>
<evidence type="ECO:0000313" key="2">
    <source>
        <dbReference type="EMBL" id="SEM99224.1"/>
    </source>
</evidence>
<accession>A0A1H8CXP2</accession>
<keyword evidence="1" id="KW-0812">Transmembrane</keyword>
<name>A0A1H8CXP2_9RHOB</name>
<keyword evidence="1" id="KW-0472">Membrane</keyword>
<dbReference type="Proteomes" id="UP000199372">
    <property type="component" value="Unassembled WGS sequence"/>
</dbReference>
<reference evidence="3" key="1">
    <citation type="submission" date="2016-10" db="EMBL/GenBank/DDBJ databases">
        <authorList>
            <person name="Varghese N."/>
            <person name="Submissions S."/>
        </authorList>
    </citation>
    <scope>NUCLEOTIDE SEQUENCE [LARGE SCALE GENOMIC DNA]</scope>
    <source>
        <strain evidence="3">DSM 26893</strain>
    </source>
</reference>
<protein>
    <recommendedName>
        <fullName evidence="4">Cytochrome oxidase subunit III</fullName>
    </recommendedName>
</protein>
<proteinExistence type="predicted"/>
<evidence type="ECO:0000313" key="3">
    <source>
        <dbReference type="Proteomes" id="UP000199372"/>
    </source>
</evidence>
<keyword evidence="3" id="KW-1185">Reference proteome</keyword>
<evidence type="ECO:0000256" key="1">
    <source>
        <dbReference type="SAM" id="Phobius"/>
    </source>
</evidence>
<feature type="transmembrane region" description="Helical" evidence="1">
    <location>
        <begin position="54"/>
        <end position="72"/>
    </location>
</feature>
<organism evidence="2 3">
    <name type="scientific">Palleronia pelagia</name>
    <dbReference type="NCBI Taxonomy" id="387096"/>
    <lineage>
        <taxon>Bacteria</taxon>
        <taxon>Pseudomonadati</taxon>
        <taxon>Pseudomonadota</taxon>
        <taxon>Alphaproteobacteria</taxon>
        <taxon>Rhodobacterales</taxon>
        <taxon>Roseobacteraceae</taxon>
        <taxon>Palleronia</taxon>
    </lineage>
</organism>
<keyword evidence="1" id="KW-1133">Transmembrane helix</keyword>
<evidence type="ECO:0008006" key="4">
    <source>
        <dbReference type="Google" id="ProtNLM"/>
    </source>
</evidence>
<dbReference type="AlphaFoldDB" id="A0A1H8CXP2"/>
<sequence>MSRKPRGPQKLAFHRHDDGRRRITNRQIDFIGWLLFVGSACAFIVASIGSPWALAGSVLFLLACIAFIVPFFRND</sequence>
<gene>
    <name evidence="2" type="ORF">SAMN04488011_102100</name>
</gene>
<feature type="transmembrane region" description="Helical" evidence="1">
    <location>
        <begin position="30"/>
        <end position="48"/>
    </location>
</feature>